<dbReference type="GO" id="GO:0003677">
    <property type="term" value="F:DNA binding"/>
    <property type="evidence" value="ECO:0007669"/>
    <property type="project" value="InterPro"/>
</dbReference>
<dbReference type="InterPro" id="IPR021886">
    <property type="entry name" value="MgsA_C"/>
</dbReference>
<evidence type="ECO:0000313" key="7">
    <source>
        <dbReference type="Proteomes" id="UP000007800"/>
    </source>
</evidence>
<reference evidence="6 7" key="1">
    <citation type="submission" date="2008-07" db="EMBL/GenBank/DDBJ databases">
        <authorList>
            <person name="El-Sayed N."/>
            <person name="Caler E."/>
            <person name="Inman J."/>
            <person name="Amedeo P."/>
            <person name="Hass B."/>
            <person name="Wortman J."/>
        </authorList>
    </citation>
    <scope>NUCLEOTIDE SEQUENCE [LARGE SCALE GENOMIC DNA]</scope>
    <source>
        <strain evidence="7">ATCC 50983 / TXsc</strain>
    </source>
</reference>
<dbReference type="Proteomes" id="UP000007800">
    <property type="component" value="Unassembled WGS sequence"/>
</dbReference>
<dbReference type="PANTHER" id="PTHR13779">
    <property type="entry name" value="WERNER HELICASE-INTERACTING PROTEIN 1 FAMILY MEMBER"/>
    <property type="match status" value="1"/>
</dbReference>
<accession>C5K6M1</accession>
<dbReference type="SUPFAM" id="SSF52540">
    <property type="entry name" value="P-loop containing nucleoside triphosphate hydrolases"/>
    <property type="match status" value="1"/>
</dbReference>
<protein>
    <submittedName>
        <fullName evidence="6">Werner helicase interacting protein, putative</fullName>
    </submittedName>
</protein>
<dbReference type="EMBL" id="GG670888">
    <property type="protein sequence ID" value="EER19941.1"/>
    <property type="molecule type" value="Genomic_DNA"/>
</dbReference>
<dbReference type="GeneID" id="9058605"/>
<dbReference type="FunFam" id="1.20.272.10:FF:000001">
    <property type="entry name" value="Putative AAA family ATPase"/>
    <property type="match status" value="1"/>
</dbReference>
<dbReference type="InParanoid" id="C5K6M1"/>
<dbReference type="GO" id="GO:0000731">
    <property type="term" value="P:DNA synthesis involved in DNA repair"/>
    <property type="evidence" value="ECO:0007669"/>
    <property type="project" value="TreeGrafter"/>
</dbReference>
<dbReference type="AlphaFoldDB" id="C5K6M1"/>
<evidence type="ECO:0000259" key="5">
    <source>
        <dbReference type="SMART" id="SM00382"/>
    </source>
</evidence>
<dbReference type="Pfam" id="PF00004">
    <property type="entry name" value="AAA"/>
    <property type="match status" value="1"/>
</dbReference>
<dbReference type="Gene3D" id="3.40.50.300">
    <property type="entry name" value="P-loop containing nucleotide triphosphate hydrolases"/>
    <property type="match status" value="1"/>
</dbReference>
<keyword evidence="2" id="KW-0547">Nucleotide-binding</keyword>
<dbReference type="OrthoDB" id="10265467at2759"/>
<dbReference type="Pfam" id="PF12002">
    <property type="entry name" value="MgsA_C"/>
    <property type="match status" value="1"/>
</dbReference>
<feature type="region of interest" description="Disordered" evidence="4">
    <location>
        <begin position="1"/>
        <end position="20"/>
    </location>
</feature>
<dbReference type="InterPro" id="IPR003593">
    <property type="entry name" value="AAA+_ATPase"/>
</dbReference>
<dbReference type="CDD" id="cd18139">
    <property type="entry name" value="HLD_clamp_RarA"/>
    <property type="match status" value="1"/>
</dbReference>
<keyword evidence="3" id="KW-0067">ATP-binding</keyword>
<dbReference type="InterPro" id="IPR003959">
    <property type="entry name" value="ATPase_AAA_core"/>
</dbReference>
<dbReference type="GO" id="GO:0017116">
    <property type="term" value="F:single-stranded DNA helicase activity"/>
    <property type="evidence" value="ECO:0007669"/>
    <property type="project" value="TreeGrafter"/>
</dbReference>
<dbReference type="GO" id="GO:0008047">
    <property type="term" value="F:enzyme activator activity"/>
    <property type="evidence" value="ECO:0007669"/>
    <property type="project" value="TreeGrafter"/>
</dbReference>
<evidence type="ECO:0000256" key="2">
    <source>
        <dbReference type="ARBA" id="ARBA00022741"/>
    </source>
</evidence>
<dbReference type="Gene3D" id="1.20.272.10">
    <property type="match status" value="1"/>
</dbReference>
<proteinExistence type="inferred from homology"/>
<dbReference type="InterPro" id="IPR027417">
    <property type="entry name" value="P-loop_NTPase"/>
</dbReference>
<dbReference type="SUPFAM" id="SSF48019">
    <property type="entry name" value="post-AAA+ oligomerization domain-like"/>
    <property type="match status" value="1"/>
</dbReference>
<feature type="compositionally biased region" description="Basic and acidic residues" evidence="4">
    <location>
        <begin position="27"/>
        <end position="52"/>
    </location>
</feature>
<keyword evidence="6" id="KW-0378">Hydrolase</keyword>
<dbReference type="SMART" id="SM00382">
    <property type="entry name" value="AAA"/>
    <property type="match status" value="1"/>
</dbReference>
<feature type="region of interest" description="Disordered" evidence="4">
    <location>
        <begin position="25"/>
        <end position="122"/>
    </location>
</feature>
<dbReference type="FunCoup" id="C5K6M1">
    <property type="interactions" value="441"/>
</dbReference>
<evidence type="ECO:0000256" key="3">
    <source>
        <dbReference type="ARBA" id="ARBA00022840"/>
    </source>
</evidence>
<comment type="similarity">
    <text evidence="1">Belongs to the AAA ATPase family. RarA/MGS1/WRNIP1 subfamily.</text>
</comment>
<keyword evidence="6" id="KW-0347">Helicase</keyword>
<dbReference type="GO" id="GO:0006261">
    <property type="term" value="P:DNA-templated DNA replication"/>
    <property type="evidence" value="ECO:0007669"/>
    <property type="project" value="TreeGrafter"/>
</dbReference>
<organism evidence="7">
    <name type="scientific">Perkinsus marinus (strain ATCC 50983 / TXsc)</name>
    <dbReference type="NCBI Taxonomy" id="423536"/>
    <lineage>
        <taxon>Eukaryota</taxon>
        <taxon>Sar</taxon>
        <taxon>Alveolata</taxon>
        <taxon>Perkinsozoa</taxon>
        <taxon>Perkinsea</taxon>
        <taxon>Perkinsida</taxon>
        <taxon>Perkinsidae</taxon>
        <taxon>Perkinsus</taxon>
    </lineage>
</organism>
<feature type="domain" description="AAA+ ATPase" evidence="5">
    <location>
        <begin position="168"/>
        <end position="291"/>
    </location>
</feature>
<dbReference type="InterPro" id="IPR051314">
    <property type="entry name" value="AAA_ATPase_RarA/MGS1/WRNIP1"/>
</dbReference>
<evidence type="ECO:0000256" key="4">
    <source>
        <dbReference type="SAM" id="MobiDB-lite"/>
    </source>
</evidence>
<dbReference type="Gene3D" id="1.10.3710.10">
    <property type="entry name" value="DNA polymerase III clamp loader subunits, C-terminal domain"/>
    <property type="match status" value="1"/>
</dbReference>
<dbReference type="CDD" id="cd00009">
    <property type="entry name" value="AAA"/>
    <property type="match status" value="1"/>
</dbReference>
<keyword evidence="7" id="KW-1185">Reference proteome</keyword>
<dbReference type="PANTHER" id="PTHR13779:SF7">
    <property type="entry name" value="ATPASE WRNIP1"/>
    <property type="match status" value="1"/>
</dbReference>
<sequence>MNGRVPPTKRSRCGMSQEGMRTLDSFFTKKPEGVVSDRHVPPESKDTVHTIDIEESQPSTVSEEYRESNLRRALTCEGNKNNNDRVLKPKIPLRPKSSAGRPPSHSSLGGPLAQRARPTSSADLVYETDSNISEGPGNAIGGVSTVMRIIKYYEALSQSAATISHHPTVPSMIFWGPPGCGKTTLAQLLCRSLTQSGLPWRHTKLSAVNAGVNDVGLEIPKAESMEGKVTISGTLLFLDEIHRFNKAQQDALLPHVESGTLTLIGATTENPSFQCNRALVSRCQVIKFSSLTSDSIGRILRRALTSYYPQVAVDESTGDLLRILAEFGMGDVRASLNALELACDLAMMGPRCGEAASSGLRREHIEEAMATSSSGRHRLLGYDKNGDIHYDLASALQKSIRGSDKDAAAYWTTRMLLGGEPPEYVSRRLMRIASEDVGLADPQALQLAAAAHTVTMSTGMPECSTALLEVALYLCDAPKSNAVYVAYKNASKAIEKATTDSEVPLHLRNAPTGLMKELGYGRDYIYTNEPRPTQPGELAPEQTWVDASIFPFQRLLSDIFQQACREAIYFQKNSMTGVVTGQMCLLRSDYDIDVLCFLVMTVSVPLKIYAFDYEGMNASASR</sequence>
<dbReference type="GO" id="GO:0005524">
    <property type="term" value="F:ATP binding"/>
    <property type="evidence" value="ECO:0007669"/>
    <property type="project" value="UniProtKB-KW"/>
</dbReference>
<dbReference type="GO" id="GO:0016887">
    <property type="term" value="F:ATP hydrolysis activity"/>
    <property type="evidence" value="ECO:0007669"/>
    <property type="project" value="InterPro"/>
</dbReference>
<dbReference type="Gene3D" id="1.10.8.60">
    <property type="match status" value="1"/>
</dbReference>
<dbReference type="RefSeq" id="XP_002788145.1">
    <property type="nucleotide sequence ID" value="XM_002788099.1"/>
</dbReference>
<name>C5K6M1_PERM5</name>
<dbReference type="InterPro" id="IPR032423">
    <property type="entry name" value="AAA_assoc_2"/>
</dbReference>
<gene>
    <name evidence="6" type="ORF">Pmar_PMAR006836</name>
</gene>
<dbReference type="Pfam" id="PF16193">
    <property type="entry name" value="AAA_assoc_2"/>
    <property type="match status" value="1"/>
</dbReference>
<dbReference type="InterPro" id="IPR008921">
    <property type="entry name" value="DNA_pol3_clamp-load_cplx_C"/>
</dbReference>
<evidence type="ECO:0000256" key="1">
    <source>
        <dbReference type="ARBA" id="ARBA00008959"/>
    </source>
</evidence>
<evidence type="ECO:0000313" key="6">
    <source>
        <dbReference type="EMBL" id="EER19941.1"/>
    </source>
</evidence>